<protein>
    <submittedName>
        <fullName evidence="1">Uncharacterized protein</fullName>
    </submittedName>
</protein>
<gene>
    <name evidence="1" type="ORF">FSCOSCO3_A006156</name>
</gene>
<comment type="caution">
    <text evidence="1">The sequence shown here is derived from an EMBL/GenBank/DDBJ whole genome shotgun (WGS) entry which is preliminary data.</text>
</comment>
<name>A0AAV1NNJ8_SCOSC</name>
<proteinExistence type="predicted"/>
<dbReference type="Proteomes" id="UP001314229">
    <property type="component" value="Unassembled WGS sequence"/>
</dbReference>
<dbReference type="AlphaFoldDB" id="A0AAV1NNJ8"/>
<evidence type="ECO:0000313" key="1">
    <source>
        <dbReference type="EMBL" id="CAK6960778.1"/>
    </source>
</evidence>
<dbReference type="EMBL" id="CAWUFR010000046">
    <property type="protein sequence ID" value="CAK6960778.1"/>
    <property type="molecule type" value="Genomic_DNA"/>
</dbReference>
<sequence>MAACLPWLHGDWAGTGPALARRASERPHQTLMGRESIGHASAQPCDIKPINRTLKETFISPTPSTHMEKNRKHVCGEDTCSFPPADVF</sequence>
<evidence type="ECO:0000313" key="2">
    <source>
        <dbReference type="Proteomes" id="UP001314229"/>
    </source>
</evidence>
<reference evidence="1 2" key="1">
    <citation type="submission" date="2024-01" db="EMBL/GenBank/DDBJ databases">
        <authorList>
            <person name="Alioto T."/>
            <person name="Alioto T."/>
            <person name="Gomez Garrido J."/>
        </authorList>
    </citation>
    <scope>NUCLEOTIDE SEQUENCE [LARGE SCALE GENOMIC DNA]</scope>
</reference>
<organism evidence="1 2">
    <name type="scientific">Scomber scombrus</name>
    <name type="common">Atlantic mackerel</name>
    <name type="synonym">Scomber vernalis</name>
    <dbReference type="NCBI Taxonomy" id="13677"/>
    <lineage>
        <taxon>Eukaryota</taxon>
        <taxon>Metazoa</taxon>
        <taxon>Chordata</taxon>
        <taxon>Craniata</taxon>
        <taxon>Vertebrata</taxon>
        <taxon>Euteleostomi</taxon>
        <taxon>Actinopterygii</taxon>
        <taxon>Neopterygii</taxon>
        <taxon>Teleostei</taxon>
        <taxon>Neoteleostei</taxon>
        <taxon>Acanthomorphata</taxon>
        <taxon>Pelagiaria</taxon>
        <taxon>Scombriformes</taxon>
        <taxon>Scombridae</taxon>
        <taxon>Scomber</taxon>
    </lineage>
</organism>
<keyword evidence="2" id="KW-1185">Reference proteome</keyword>
<accession>A0AAV1NNJ8</accession>